<dbReference type="InterPro" id="IPR004843">
    <property type="entry name" value="Calcineurin-like_PHP"/>
</dbReference>
<dbReference type="InterPro" id="IPR042283">
    <property type="entry name" value="GpdQ_catalytic"/>
</dbReference>
<dbReference type="OrthoDB" id="651281at2"/>
<dbReference type="RefSeq" id="WP_092615076.1">
    <property type="nucleotide sequence ID" value="NZ_FNCV01000001.1"/>
</dbReference>
<dbReference type="SUPFAM" id="SSF56300">
    <property type="entry name" value="Metallo-dependent phosphatases"/>
    <property type="match status" value="1"/>
</dbReference>
<dbReference type="EMBL" id="FNCV01000001">
    <property type="protein sequence ID" value="SDG56273.1"/>
    <property type="molecule type" value="Genomic_DNA"/>
</dbReference>
<dbReference type="GO" id="GO:0046872">
    <property type="term" value="F:metal ion binding"/>
    <property type="evidence" value="ECO:0007669"/>
    <property type="project" value="UniProtKB-KW"/>
</dbReference>
<dbReference type="Pfam" id="PF00149">
    <property type="entry name" value="Metallophos"/>
    <property type="match status" value="1"/>
</dbReference>
<sequence length="264" mass="28364">MRIAQITDTHVTTPGTLAFGCVDTLALLAATVDHANRISPGLDAVVLTGDLTDMGRSEEYTALKPLLDRLAAPYFLLPGNHDDRDALRQAFDGHPGLAPPGPFMNLVVDHFPVRLIGLDTLLPGRHEGHLCPARLSWLEARLSEAPQRPTMVFMHHPPFATGIAHMDEMMLLRPGDLLAVLRRHPQVRHVAAGHVHRAVSTAVDGLAMSIAPSSAHAVSLDLDPDAPATFTLEPPALRVFDVSPAGQVVSHLSPVGVFDGPHLF</sequence>
<evidence type="ECO:0000256" key="1">
    <source>
        <dbReference type="ARBA" id="ARBA00022723"/>
    </source>
</evidence>
<reference evidence="7" key="1">
    <citation type="submission" date="2016-10" db="EMBL/GenBank/DDBJ databases">
        <authorList>
            <person name="Varghese N."/>
            <person name="Submissions S."/>
        </authorList>
    </citation>
    <scope>NUCLEOTIDE SEQUENCE [LARGE SCALE GENOMIC DNA]</scope>
    <source>
        <strain evidence="7">930I</strain>
    </source>
</reference>
<evidence type="ECO:0000259" key="5">
    <source>
        <dbReference type="Pfam" id="PF00149"/>
    </source>
</evidence>
<comment type="similarity">
    <text evidence="4">Belongs to the cyclic nucleotide phosphodiesterase class-III family.</text>
</comment>
<dbReference type="Gene3D" id="3.30.750.180">
    <property type="entry name" value="GpdQ, beta-strand dimerisation domain"/>
    <property type="match status" value="1"/>
</dbReference>
<dbReference type="Proteomes" id="UP000217076">
    <property type="component" value="Unassembled WGS sequence"/>
</dbReference>
<keyword evidence="2" id="KW-0378">Hydrolase</keyword>
<dbReference type="GO" id="GO:0004112">
    <property type="term" value="F:cyclic-nucleotide phosphodiesterase activity"/>
    <property type="evidence" value="ECO:0007669"/>
    <property type="project" value="InterPro"/>
</dbReference>
<feature type="domain" description="Calcineurin-like phosphoesterase" evidence="5">
    <location>
        <begin position="1"/>
        <end position="197"/>
    </location>
</feature>
<dbReference type="InterPro" id="IPR026575">
    <property type="entry name" value="GpdQ/CpdA-like"/>
</dbReference>
<dbReference type="PANTHER" id="PTHR42988:SF2">
    <property type="entry name" value="CYCLIC NUCLEOTIDE PHOSPHODIESTERASE CBUA0032-RELATED"/>
    <property type="match status" value="1"/>
</dbReference>
<dbReference type="STRING" id="83401.SAMN05421742_101583"/>
<organism evidence="6 7">
    <name type="scientific">Roseospirillum parvum</name>
    <dbReference type="NCBI Taxonomy" id="83401"/>
    <lineage>
        <taxon>Bacteria</taxon>
        <taxon>Pseudomonadati</taxon>
        <taxon>Pseudomonadota</taxon>
        <taxon>Alphaproteobacteria</taxon>
        <taxon>Rhodospirillales</taxon>
        <taxon>Rhodospirillaceae</taxon>
        <taxon>Roseospirillum</taxon>
    </lineage>
</organism>
<dbReference type="InterPro" id="IPR029052">
    <property type="entry name" value="Metallo-depent_PP-like"/>
</dbReference>
<dbReference type="PROSITE" id="PS51257">
    <property type="entry name" value="PROKAR_LIPOPROTEIN"/>
    <property type="match status" value="1"/>
</dbReference>
<gene>
    <name evidence="6" type="ORF">SAMN05421742_101583</name>
</gene>
<evidence type="ECO:0000256" key="4">
    <source>
        <dbReference type="ARBA" id="ARBA00025742"/>
    </source>
</evidence>
<evidence type="ECO:0000256" key="3">
    <source>
        <dbReference type="ARBA" id="ARBA00023004"/>
    </source>
</evidence>
<dbReference type="Gene3D" id="3.60.21.40">
    <property type="entry name" value="GpdQ, catalytic alpha/beta sandwich domain"/>
    <property type="match status" value="1"/>
</dbReference>
<keyword evidence="3" id="KW-0408">Iron</keyword>
<name>A0A1G7V926_9PROT</name>
<proteinExistence type="inferred from homology"/>
<evidence type="ECO:0000313" key="7">
    <source>
        <dbReference type="Proteomes" id="UP000217076"/>
    </source>
</evidence>
<dbReference type="InterPro" id="IPR050884">
    <property type="entry name" value="CNP_phosphodiesterase-III"/>
</dbReference>
<dbReference type="PANTHER" id="PTHR42988">
    <property type="entry name" value="PHOSPHOHYDROLASE"/>
    <property type="match status" value="1"/>
</dbReference>
<dbReference type="InterPro" id="IPR042281">
    <property type="entry name" value="GpdQ_beta-strand"/>
</dbReference>
<keyword evidence="7" id="KW-1185">Reference proteome</keyword>
<dbReference type="CDD" id="cd07402">
    <property type="entry name" value="MPP_GpdQ"/>
    <property type="match status" value="1"/>
</dbReference>
<accession>A0A1G7V926</accession>
<evidence type="ECO:0000256" key="2">
    <source>
        <dbReference type="ARBA" id="ARBA00022801"/>
    </source>
</evidence>
<evidence type="ECO:0000313" key="6">
    <source>
        <dbReference type="EMBL" id="SDG56273.1"/>
    </source>
</evidence>
<protein>
    <submittedName>
        <fullName evidence="6">3',5'-cyclic AMP phosphodiesterase CpdA</fullName>
    </submittedName>
</protein>
<keyword evidence="1" id="KW-0479">Metal-binding</keyword>
<dbReference type="AlphaFoldDB" id="A0A1G7V926"/>